<dbReference type="RefSeq" id="WP_286004330.1">
    <property type="nucleotide sequence ID" value="NZ_JASVEJ010000021.1"/>
</dbReference>
<feature type="transmembrane region" description="Helical" evidence="6">
    <location>
        <begin position="51"/>
        <end position="74"/>
    </location>
</feature>
<dbReference type="Proteomes" id="UP001230986">
    <property type="component" value="Unassembled WGS sequence"/>
</dbReference>
<evidence type="ECO:0000256" key="3">
    <source>
        <dbReference type="ARBA" id="ARBA00022692"/>
    </source>
</evidence>
<keyword evidence="5 6" id="KW-0472">Membrane</keyword>
<keyword evidence="2" id="KW-1003">Cell membrane</keyword>
<dbReference type="PANTHER" id="PTHR10010">
    <property type="entry name" value="SOLUTE CARRIER FAMILY 34 SODIUM PHOSPHATE , MEMBER 2-RELATED"/>
    <property type="match status" value="1"/>
</dbReference>
<accession>A0ABT7LY29</accession>
<dbReference type="EMBL" id="JASVEJ010000021">
    <property type="protein sequence ID" value="MDL5056917.1"/>
    <property type="molecule type" value="Genomic_DNA"/>
</dbReference>
<evidence type="ECO:0000256" key="5">
    <source>
        <dbReference type="ARBA" id="ARBA00023136"/>
    </source>
</evidence>
<protein>
    <submittedName>
        <fullName evidence="7">Na/Pi symporter</fullName>
    </submittedName>
</protein>
<feature type="transmembrane region" description="Helical" evidence="6">
    <location>
        <begin position="107"/>
        <end position="124"/>
    </location>
</feature>
<evidence type="ECO:0000256" key="6">
    <source>
        <dbReference type="SAM" id="Phobius"/>
    </source>
</evidence>
<evidence type="ECO:0000256" key="1">
    <source>
        <dbReference type="ARBA" id="ARBA00004651"/>
    </source>
</evidence>
<dbReference type="PANTHER" id="PTHR10010:SF46">
    <property type="entry name" value="SODIUM-DEPENDENT PHOSPHATE TRANSPORT PROTEIN 2B"/>
    <property type="match status" value="1"/>
</dbReference>
<feature type="transmembrane region" description="Helical" evidence="6">
    <location>
        <begin position="131"/>
        <end position="153"/>
    </location>
</feature>
<keyword evidence="8" id="KW-1185">Reference proteome</keyword>
<keyword evidence="3 6" id="KW-0812">Transmembrane</keyword>
<proteinExistence type="predicted"/>
<sequence>MIFKLAGGIGIFLVGMLLLTDGLKAFAGDSLKKTLVRFTGAPWKAFMSGTIITALVQSSSATTVTVIGFVSAGLLTFPQALGVVFGASLGTTSTGWLVSALGLKVSIGYYVLPLIGVGALMRLLARGRWRVLGMALAGFGLIFVGIESLQAGMDPCPNI</sequence>
<organism evidence="7 8">
    <name type="scientific">Geitlerinema calcuttense NRMC-F 0142</name>
    <dbReference type="NCBI Taxonomy" id="2922238"/>
    <lineage>
        <taxon>Bacteria</taxon>
        <taxon>Bacillati</taxon>
        <taxon>Cyanobacteriota</taxon>
        <taxon>Cyanophyceae</taxon>
        <taxon>Geitlerinematales</taxon>
        <taxon>Geitlerinemataceae</taxon>
        <taxon>Geitlerinema</taxon>
    </lineage>
</organism>
<evidence type="ECO:0000256" key="2">
    <source>
        <dbReference type="ARBA" id="ARBA00022475"/>
    </source>
</evidence>
<reference evidence="7 8" key="1">
    <citation type="submission" date="2023-06" db="EMBL/GenBank/DDBJ databases">
        <title>Whole genome sequence of Oscillatoria calcuttensis NRMC-F 0142.</title>
        <authorList>
            <person name="Shakena Fathima T."/>
            <person name="Muralitharan G."/>
            <person name="Thajuddin N."/>
        </authorList>
    </citation>
    <scope>NUCLEOTIDE SEQUENCE [LARGE SCALE GENOMIC DNA]</scope>
    <source>
        <strain evidence="7 8">NRMC-F 0142</strain>
    </source>
</reference>
<keyword evidence="4 6" id="KW-1133">Transmembrane helix</keyword>
<dbReference type="InterPro" id="IPR003841">
    <property type="entry name" value="Na/Pi_transpt"/>
</dbReference>
<comment type="caution">
    <text evidence="7">The sequence shown here is derived from an EMBL/GenBank/DDBJ whole genome shotgun (WGS) entry which is preliminary data.</text>
</comment>
<name>A0ABT7LY29_9CYAN</name>
<evidence type="ECO:0000313" key="7">
    <source>
        <dbReference type="EMBL" id="MDL5056917.1"/>
    </source>
</evidence>
<comment type="subcellular location">
    <subcellularLocation>
        <location evidence="1">Cell membrane</location>
        <topology evidence="1">Multi-pass membrane protein</topology>
    </subcellularLocation>
</comment>
<dbReference type="Pfam" id="PF02690">
    <property type="entry name" value="Na_Pi_cotrans"/>
    <property type="match status" value="1"/>
</dbReference>
<evidence type="ECO:0000256" key="4">
    <source>
        <dbReference type="ARBA" id="ARBA00022989"/>
    </source>
</evidence>
<gene>
    <name evidence="7" type="ORF">QQ055_05480</name>
</gene>
<evidence type="ECO:0000313" key="8">
    <source>
        <dbReference type="Proteomes" id="UP001230986"/>
    </source>
</evidence>
<dbReference type="NCBIfam" id="NF037997">
    <property type="entry name" value="Na_Pi_symport"/>
    <property type="match status" value="1"/>
</dbReference>